<dbReference type="Pfam" id="PF00459">
    <property type="entry name" value="Inositol_P"/>
    <property type="match status" value="1"/>
</dbReference>
<gene>
    <name evidence="8" type="ORF">HNP81_001673</name>
</gene>
<keyword evidence="6 7" id="KW-0460">Magnesium</keyword>
<evidence type="ECO:0000256" key="4">
    <source>
        <dbReference type="ARBA" id="ARBA00022723"/>
    </source>
</evidence>
<dbReference type="PANTHER" id="PTHR20854">
    <property type="entry name" value="INOSITOL MONOPHOSPHATASE"/>
    <property type="match status" value="1"/>
</dbReference>
<dbReference type="EMBL" id="JACJHX010000004">
    <property type="protein sequence ID" value="MBA9026388.1"/>
    <property type="molecule type" value="Genomic_DNA"/>
</dbReference>
<evidence type="ECO:0000256" key="6">
    <source>
        <dbReference type="ARBA" id="ARBA00022842"/>
    </source>
</evidence>
<dbReference type="InterPro" id="IPR020583">
    <property type="entry name" value="Inositol_monoP_metal-BS"/>
</dbReference>
<comment type="cofactor">
    <cofactor evidence="2 7">
        <name>Mg(2+)</name>
        <dbReference type="ChEBI" id="CHEBI:18420"/>
    </cofactor>
</comment>
<dbReference type="InterPro" id="IPR020550">
    <property type="entry name" value="Inositol_monophosphatase_CS"/>
</dbReference>
<organism evidence="8 9">
    <name type="scientific">Peribacillus huizhouensis</name>
    <dbReference type="NCBI Taxonomy" id="1501239"/>
    <lineage>
        <taxon>Bacteria</taxon>
        <taxon>Bacillati</taxon>
        <taxon>Bacillota</taxon>
        <taxon>Bacilli</taxon>
        <taxon>Bacillales</taxon>
        <taxon>Bacillaceae</taxon>
        <taxon>Peribacillus</taxon>
    </lineage>
</organism>
<evidence type="ECO:0000256" key="1">
    <source>
        <dbReference type="ARBA" id="ARBA00001033"/>
    </source>
</evidence>
<keyword evidence="5 7" id="KW-0378">Hydrolase</keyword>
<name>A0ABR6CN02_9BACI</name>
<evidence type="ECO:0000256" key="7">
    <source>
        <dbReference type="RuleBase" id="RU364068"/>
    </source>
</evidence>
<dbReference type="Proteomes" id="UP000626697">
    <property type="component" value="Unassembled WGS sequence"/>
</dbReference>
<keyword evidence="9" id="KW-1185">Reference proteome</keyword>
<proteinExistence type="inferred from homology"/>
<comment type="similarity">
    <text evidence="3 7">Belongs to the inositol monophosphatase superfamily.</text>
</comment>
<comment type="caution">
    <text evidence="8">The sequence shown here is derived from an EMBL/GenBank/DDBJ whole genome shotgun (WGS) entry which is preliminary data.</text>
</comment>
<dbReference type="Gene3D" id="3.30.540.10">
    <property type="entry name" value="Fructose-1,6-Bisphosphatase, subunit A, domain 1"/>
    <property type="match status" value="1"/>
</dbReference>
<dbReference type="GO" id="GO:0052834">
    <property type="term" value="F:inositol monophosphate phosphatase activity"/>
    <property type="evidence" value="ECO:0007669"/>
    <property type="project" value="UniProtKB-EC"/>
</dbReference>
<dbReference type="InterPro" id="IPR000760">
    <property type="entry name" value="Inositol_monophosphatase-like"/>
</dbReference>
<comment type="catalytic activity">
    <reaction evidence="1 7">
        <text>a myo-inositol phosphate + H2O = myo-inositol + phosphate</text>
        <dbReference type="Rhea" id="RHEA:24056"/>
        <dbReference type="ChEBI" id="CHEBI:15377"/>
        <dbReference type="ChEBI" id="CHEBI:17268"/>
        <dbReference type="ChEBI" id="CHEBI:43474"/>
        <dbReference type="ChEBI" id="CHEBI:84139"/>
        <dbReference type="EC" id="3.1.3.25"/>
    </reaction>
</comment>
<dbReference type="PANTHER" id="PTHR20854:SF4">
    <property type="entry name" value="INOSITOL-1-MONOPHOSPHATASE-RELATED"/>
    <property type="match status" value="1"/>
</dbReference>
<protein>
    <recommendedName>
        <fullName evidence="7">Inositol-1-monophosphatase</fullName>
        <ecNumber evidence="7">3.1.3.25</ecNumber>
    </recommendedName>
</protein>
<reference evidence="8 9" key="1">
    <citation type="submission" date="2020-08" db="EMBL/GenBank/DDBJ databases">
        <title>Genomic Encyclopedia of Type Strains, Phase IV (KMG-IV): sequencing the most valuable type-strain genomes for metagenomic binning, comparative biology and taxonomic classification.</title>
        <authorList>
            <person name="Goeker M."/>
        </authorList>
    </citation>
    <scope>NUCLEOTIDE SEQUENCE [LARGE SCALE GENOMIC DNA]</scope>
    <source>
        <strain evidence="8 9">DSM 105481</strain>
    </source>
</reference>
<dbReference type="PROSITE" id="PS00629">
    <property type="entry name" value="IMP_1"/>
    <property type="match status" value="1"/>
</dbReference>
<keyword evidence="4 7" id="KW-0479">Metal-binding</keyword>
<dbReference type="SUPFAM" id="SSF56655">
    <property type="entry name" value="Carbohydrate phosphatase"/>
    <property type="match status" value="1"/>
</dbReference>
<dbReference type="EC" id="3.1.3.25" evidence="7"/>
<dbReference type="Gene3D" id="3.40.190.80">
    <property type="match status" value="1"/>
</dbReference>
<evidence type="ECO:0000313" key="9">
    <source>
        <dbReference type="Proteomes" id="UP000626697"/>
    </source>
</evidence>
<dbReference type="PROSITE" id="PS00630">
    <property type="entry name" value="IMP_2"/>
    <property type="match status" value="1"/>
</dbReference>
<dbReference type="RefSeq" id="WP_182502251.1">
    <property type="nucleotide sequence ID" value="NZ_JACJHX010000004.1"/>
</dbReference>
<evidence type="ECO:0000256" key="3">
    <source>
        <dbReference type="ARBA" id="ARBA00009759"/>
    </source>
</evidence>
<accession>A0ABR6CN02</accession>
<dbReference type="InterPro" id="IPR033942">
    <property type="entry name" value="IMPase"/>
</dbReference>
<evidence type="ECO:0000256" key="5">
    <source>
        <dbReference type="ARBA" id="ARBA00022801"/>
    </source>
</evidence>
<sequence>MNQIDETVHTLLHSAITHVKNAGELLIDLMRKPIDMKEKINQSDLVTEVDVIIEEYLCGLIREDYPDHWILSEEDNAQGNKGGLSQSSEGYGWIIDPIDGTTNFIHRIPYFAISVGIVKDGFPVCGVVYNPLTKDLYSAQINGGAFLNGERIQVGSEKEISESLLATGFPAYDWKSNSDGMKHMETIVGKARSIRIIGAASLDLCMVAAGKLTGFFHDGLHPWDVAAGIIILKEAGGTVTNREGNAFRLGDHTLVASNTRIQEALVSLLN</sequence>
<dbReference type="PRINTS" id="PR00377">
    <property type="entry name" value="IMPHPHTASES"/>
</dbReference>
<evidence type="ECO:0000313" key="8">
    <source>
        <dbReference type="EMBL" id="MBA9026388.1"/>
    </source>
</evidence>
<evidence type="ECO:0000256" key="2">
    <source>
        <dbReference type="ARBA" id="ARBA00001946"/>
    </source>
</evidence>
<dbReference type="CDD" id="cd01639">
    <property type="entry name" value="IMPase"/>
    <property type="match status" value="1"/>
</dbReference>